<proteinExistence type="predicted"/>
<organism evidence="1 2">
    <name type="scientific">Panagrellus redivivus</name>
    <name type="common">Microworm</name>
    <dbReference type="NCBI Taxonomy" id="6233"/>
    <lineage>
        <taxon>Eukaryota</taxon>
        <taxon>Metazoa</taxon>
        <taxon>Ecdysozoa</taxon>
        <taxon>Nematoda</taxon>
        <taxon>Chromadorea</taxon>
        <taxon>Rhabditida</taxon>
        <taxon>Tylenchina</taxon>
        <taxon>Panagrolaimomorpha</taxon>
        <taxon>Panagrolaimoidea</taxon>
        <taxon>Panagrolaimidae</taxon>
        <taxon>Panagrellus</taxon>
    </lineage>
</organism>
<sequence>MNIVLFERYGIPSTLLHAEIIKNVGPIWPSRLNFSEVFLLHLPVTRRLMGYCIEAVSKENTKKLKKFPELLPYLETLDPKRLLEMDLIQIIKIEGALNPVGLTPSEQVWLGQMLDVAKNFTDEAKVTLKDDGQIEVKVDSDYAAPELILSCRDGFPDLPPCLDGTFEEVLTLEWTKTTTLTNLITKFAQQSTDLTPIYSELAEFTEPKAFLRLIHPETRKTLRNGELHCIRFDPAIPSCLIVPLVIVSICGDGEPTYIRIWIDTRAPEEYPQKLEAPEEFYDVDKWDREKSLSINLNCFFMREKYEIVDITMEAD</sequence>
<accession>A0A7E4W7E4</accession>
<reference evidence="1" key="1">
    <citation type="journal article" date="2013" name="Genetics">
        <title>The draft genome and transcriptome of Panagrellus redivivus are shaped by the harsh demands of a free-living lifestyle.</title>
        <authorList>
            <person name="Srinivasan J."/>
            <person name="Dillman A.R."/>
            <person name="Macchietto M.G."/>
            <person name="Heikkinen L."/>
            <person name="Lakso M."/>
            <person name="Fracchia K.M."/>
            <person name="Antoshechkin I."/>
            <person name="Mortazavi A."/>
            <person name="Wong G."/>
            <person name="Sternberg P.W."/>
        </authorList>
    </citation>
    <scope>NUCLEOTIDE SEQUENCE [LARGE SCALE GENOMIC DNA]</scope>
    <source>
        <strain evidence="1">MT8872</strain>
    </source>
</reference>
<protein>
    <submittedName>
        <fullName evidence="2">DUF1822 family protein</fullName>
    </submittedName>
</protein>
<evidence type="ECO:0000313" key="1">
    <source>
        <dbReference type="Proteomes" id="UP000492821"/>
    </source>
</evidence>
<dbReference type="Proteomes" id="UP000492821">
    <property type="component" value="Unassembled WGS sequence"/>
</dbReference>
<keyword evidence="1" id="KW-1185">Reference proteome</keyword>
<name>A0A7E4W7E4_PANRE</name>
<evidence type="ECO:0000313" key="2">
    <source>
        <dbReference type="WBParaSite" id="Pan_g7159.t1"/>
    </source>
</evidence>
<dbReference type="WBParaSite" id="Pan_g7159.t1">
    <property type="protein sequence ID" value="Pan_g7159.t1"/>
    <property type="gene ID" value="Pan_g7159"/>
</dbReference>
<reference evidence="2" key="2">
    <citation type="submission" date="2020-10" db="UniProtKB">
        <authorList>
            <consortium name="WormBaseParasite"/>
        </authorList>
    </citation>
    <scope>IDENTIFICATION</scope>
</reference>
<dbReference type="AlphaFoldDB" id="A0A7E4W7E4"/>